<evidence type="ECO:0000313" key="7">
    <source>
        <dbReference type="Proteomes" id="UP000826195"/>
    </source>
</evidence>
<feature type="domain" description="EGF-like" evidence="5">
    <location>
        <begin position="954"/>
        <end position="985"/>
    </location>
</feature>
<name>A0AAV7J6S6_COTGL</name>
<dbReference type="Pfam" id="PF01826">
    <property type="entry name" value="TIL"/>
    <property type="match status" value="12"/>
</dbReference>
<keyword evidence="3" id="KW-1015">Disulfide bond</keyword>
<dbReference type="InterPro" id="IPR002919">
    <property type="entry name" value="TIL_dom"/>
</dbReference>
<gene>
    <name evidence="6" type="ORF">KQX54_021456</name>
</gene>
<dbReference type="Gene3D" id="2.10.25.10">
    <property type="entry name" value="Laminin"/>
    <property type="match status" value="20"/>
</dbReference>
<sequence length="1167" mass="125676">MARFLLISVVLIAALIVGINASNCQKCKGKNEEWKSCGACDSTCRNKHVVCPKICKLPGSCGCKTGYVRNSRRICVKKENCPGPNTCGKNEEFYPCGACDQGCNYLAKCSTKCRKGSCGCKKGYVRNENKICIKKQNCPKTNTCGKNEVFYPYGACDQGCNYATRCTTECRKGSCGCKQGYVRNDKKICIPQESCPKVCGINEEYMPCGACDQGCDYAVDCIQGCREGACGCKSGYLRSNGTCVLSENCPKNPICGPNEEIKRCGACDGTCREPSIACTKICREPECGCMKGYVRNNGKCILLKSCPKTPTCGPNEELKECGACDGNCEEKYVPCTADCRLPECGCKSDYVRNNGTCILYESCPKTPTCGPNEEIKGCGACDGTCEEKDVPCTADCRRPECGCKSDYVRNNGTCILYESCPKTPTCGPNEEIKGCGACDGTCEEKDVPCTTDCRRPECGCKSGYVRNNGKCILYEKCRKTPTCGPNEEIKGCGACDGTCEEKDVPCTADCRLPECGCKSGYVRNNGTCILYKSCPKTPTCGPNEEIKGCGACDGTCEEKDVPCTTDCRRPECGCKSGYVRNNGKCILYEKCRKTPTCGPNEEIKGCGACDGTCEEKDVPCTADCRRPECGCKSDYVRNNGTCILYKSCPKTPTCGPNEEIKGCGACDGTCEEKDVPCTTDCRLPECGCKSGYVRNNGTCILYESCPKIPTCGPNEEIKGCGACDGTCEEKDVPCTADCRLPECGCKSGYVRNNGTCILYKSCPKTPTCGPNEEIKGCGACDGTCEEKDVPCTTDCRLPECGCKSGYVRNNGTCILYESCPKIPTCGPNEEIKGCGACDGTCEEKDVPCTADCRRPECGCKSGYVRNNGTCILYKSCPKTPTCGPNEEIKGCGACDGTCKEPNVACTLDCRLPECGCKSGYVRNNGKCILYEKCRKTPTCGPNEEIKGCGACDGTCEEKDVPCTADCRLPECGCKSGYVRNNGKCILYEKCRKTPTCGPNEEIKGCGACDGTCEEKDVPCTADCRLPECGCKSGYVRNNGKCILYEKCRKTPSCGPNEEMKECGACDNTCEERIMMCTTDCRLPECGCIEGYVRNNGTCISPDCCPQNSTCGLYEELKPCGACDGTCKKPHPMCTKICRQPECGCIKGYVRNNKMCVPMSECPIKCNK</sequence>
<dbReference type="InterPro" id="IPR051368">
    <property type="entry name" value="SerProtInhib-TIL_Domain"/>
</dbReference>
<dbReference type="GO" id="GO:0030414">
    <property type="term" value="F:peptidase inhibitor activity"/>
    <property type="evidence" value="ECO:0007669"/>
    <property type="project" value="UniProtKB-KW"/>
</dbReference>
<dbReference type="InterPro" id="IPR036084">
    <property type="entry name" value="Ser_inhib-like_sf"/>
</dbReference>
<dbReference type="SMART" id="SM00181">
    <property type="entry name" value="EGF"/>
    <property type="match status" value="18"/>
</dbReference>
<feature type="domain" description="EGF-like" evidence="5">
    <location>
        <begin position="210"/>
        <end position="244"/>
    </location>
</feature>
<feature type="domain" description="EGF-like" evidence="5">
    <location>
        <begin position="270"/>
        <end position="301"/>
    </location>
</feature>
<keyword evidence="4" id="KW-0732">Signal</keyword>
<evidence type="ECO:0000256" key="1">
    <source>
        <dbReference type="ARBA" id="ARBA00007611"/>
    </source>
</evidence>
<feature type="signal peptide" evidence="4">
    <location>
        <begin position="1"/>
        <end position="21"/>
    </location>
</feature>
<reference evidence="6 7" key="1">
    <citation type="journal article" date="2021" name="J. Hered.">
        <title>A chromosome-level genome assembly of the parasitoid wasp, Cotesia glomerata (Hymenoptera: Braconidae).</title>
        <authorList>
            <person name="Pinto B.J."/>
            <person name="Weis J.J."/>
            <person name="Gamble T."/>
            <person name="Ode P.J."/>
            <person name="Paul R."/>
            <person name="Zaspel J.M."/>
        </authorList>
    </citation>
    <scope>NUCLEOTIDE SEQUENCE [LARGE SCALE GENOMIC DNA]</scope>
    <source>
        <strain evidence="6">CgM1</strain>
    </source>
</reference>
<feature type="chain" id="PRO_5043731368" description="EGF-like domain-containing protein" evidence="4">
    <location>
        <begin position="22"/>
        <end position="1167"/>
    </location>
</feature>
<evidence type="ECO:0000256" key="2">
    <source>
        <dbReference type="ARBA" id="ARBA00022690"/>
    </source>
</evidence>
<feature type="domain" description="EGF-like" evidence="5">
    <location>
        <begin position="555"/>
        <end position="586"/>
    </location>
</feature>
<keyword evidence="2" id="KW-0646">Protease inhibitor</keyword>
<dbReference type="PANTHER" id="PTHR23259">
    <property type="entry name" value="RIDDLE"/>
    <property type="match status" value="1"/>
</dbReference>
<feature type="domain" description="EGF-like" evidence="5">
    <location>
        <begin position="783"/>
        <end position="814"/>
    </location>
</feature>
<feature type="domain" description="EGF-like" evidence="5">
    <location>
        <begin position="98"/>
        <end position="133"/>
    </location>
</feature>
<dbReference type="AlphaFoldDB" id="A0AAV7J6S6"/>
<protein>
    <recommendedName>
        <fullName evidence="5">EGF-like domain-containing protein</fullName>
    </recommendedName>
</protein>
<evidence type="ECO:0000259" key="5">
    <source>
        <dbReference type="SMART" id="SM00181"/>
    </source>
</evidence>
<feature type="domain" description="EGF-like" evidence="5">
    <location>
        <begin position="612"/>
        <end position="643"/>
    </location>
</feature>
<organism evidence="6 7">
    <name type="scientific">Cotesia glomerata</name>
    <name type="common">Lepidopteran parasitic wasp</name>
    <name type="synonym">Apanteles glomeratus</name>
    <dbReference type="NCBI Taxonomy" id="32391"/>
    <lineage>
        <taxon>Eukaryota</taxon>
        <taxon>Metazoa</taxon>
        <taxon>Ecdysozoa</taxon>
        <taxon>Arthropoda</taxon>
        <taxon>Hexapoda</taxon>
        <taxon>Insecta</taxon>
        <taxon>Pterygota</taxon>
        <taxon>Neoptera</taxon>
        <taxon>Endopterygota</taxon>
        <taxon>Hymenoptera</taxon>
        <taxon>Apocrita</taxon>
        <taxon>Ichneumonoidea</taxon>
        <taxon>Braconidae</taxon>
        <taxon>Microgastrinae</taxon>
        <taxon>Cotesia</taxon>
    </lineage>
</organism>
<feature type="domain" description="EGF-like" evidence="5">
    <location>
        <begin position="840"/>
        <end position="871"/>
    </location>
</feature>
<dbReference type="PANTHER" id="PTHR23259:SF70">
    <property type="entry name" value="ACCESSORY GLAND PROTEIN ACP62F-RELATED"/>
    <property type="match status" value="1"/>
</dbReference>
<feature type="domain" description="EGF-like" evidence="5">
    <location>
        <begin position="155"/>
        <end position="190"/>
    </location>
</feature>
<evidence type="ECO:0000256" key="3">
    <source>
        <dbReference type="ARBA" id="ARBA00023157"/>
    </source>
</evidence>
<feature type="domain" description="EGF-like" evidence="5">
    <location>
        <begin position="384"/>
        <end position="415"/>
    </location>
</feature>
<feature type="domain" description="EGF-like" evidence="5">
    <location>
        <begin position="498"/>
        <end position="529"/>
    </location>
</feature>
<accession>A0AAV7J6S6</accession>
<dbReference type="SUPFAM" id="SSF57567">
    <property type="entry name" value="Serine protease inhibitors"/>
    <property type="match status" value="20"/>
</dbReference>
<feature type="domain" description="EGF-like" evidence="5">
    <location>
        <begin position="43"/>
        <end position="76"/>
    </location>
</feature>
<dbReference type="EMBL" id="JAHXZJ010000001">
    <property type="protein sequence ID" value="KAH0568765.1"/>
    <property type="molecule type" value="Genomic_DNA"/>
</dbReference>
<dbReference type="CDD" id="cd19941">
    <property type="entry name" value="TIL"/>
    <property type="match status" value="2"/>
</dbReference>
<keyword evidence="7" id="KW-1185">Reference proteome</keyword>
<comment type="caution">
    <text evidence="6">The sequence shown here is derived from an EMBL/GenBank/DDBJ whole genome shotgun (WGS) entry which is preliminary data.</text>
</comment>
<comment type="similarity">
    <text evidence="1">Belongs to the serine protease inhibitor-like (TIL domain-containing) family.</text>
</comment>
<evidence type="ECO:0000256" key="4">
    <source>
        <dbReference type="SAM" id="SignalP"/>
    </source>
</evidence>
<feature type="domain" description="EGF-like" evidence="5">
    <location>
        <begin position="441"/>
        <end position="472"/>
    </location>
</feature>
<feature type="domain" description="EGF-like" evidence="5">
    <location>
        <begin position="669"/>
        <end position="700"/>
    </location>
</feature>
<dbReference type="Proteomes" id="UP000826195">
    <property type="component" value="Unassembled WGS sequence"/>
</dbReference>
<evidence type="ECO:0000313" key="6">
    <source>
        <dbReference type="EMBL" id="KAH0568765.1"/>
    </source>
</evidence>
<feature type="domain" description="EGF-like" evidence="5">
    <location>
        <begin position="1011"/>
        <end position="1042"/>
    </location>
</feature>
<dbReference type="InterPro" id="IPR000742">
    <property type="entry name" value="EGF"/>
</dbReference>
<proteinExistence type="inferred from homology"/>
<feature type="domain" description="EGF-like" evidence="5">
    <location>
        <begin position="1125"/>
        <end position="1156"/>
    </location>
</feature>
<feature type="domain" description="EGF-like" evidence="5">
    <location>
        <begin position="726"/>
        <end position="757"/>
    </location>
</feature>
<feature type="domain" description="EGF-like" evidence="5">
    <location>
        <begin position="327"/>
        <end position="358"/>
    </location>
</feature>